<reference evidence="2 3" key="1">
    <citation type="submission" date="2016-09" db="EMBL/GenBank/DDBJ databases">
        <authorList>
            <person name="Capua I."/>
            <person name="De Benedictis P."/>
            <person name="Joannis T."/>
            <person name="Lombin L.H."/>
            <person name="Cattoli G."/>
        </authorList>
    </citation>
    <scope>NUCLEOTIDE SEQUENCE [LARGE SCALE GENOMIC DNA]</scope>
    <source>
        <strain evidence="2 3">LMG 25899</strain>
    </source>
</reference>
<evidence type="ECO:0000259" key="1">
    <source>
        <dbReference type="SMART" id="SM00860"/>
    </source>
</evidence>
<comment type="caution">
    <text evidence="2">The sequence shown here is derived from an EMBL/GenBank/DDBJ whole genome shotgun (WGS) entry which is preliminary data.</text>
</comment>
<evidence type="ECO:0000313" key="2">
    <source>
        <dbReference type="EMBL" id="OEH81157.1"/>
    </source>
</evidence>
<name>A0A1E5KTE5_9ENTE</name>
<dbReference type="RefSeq" id="WP_069699745.1">
    <property type="nucleotide sequence ID" value="NZ_JAGGMA010000004.1"/>
</dbReference>
<dbReference type="EMBL" id="MIEK01000056">
    <property type="protein sequence ID" value="OEH81157.1"/>
    <property type="molecule type" value="Genomic_DNA"/>
</dbReference>
<dbReference type="InterPro" id="IPR037883">
    <property type="entry name" value="Knr4/Smi1-like_sf"/>
</dbReference>
<dbReference type="Gene3D" id="3.40.1580.10">
    <property type="entry name" value="SMI1/KNR4-like"/>
    <property type="match status" value="1"/>
</dbReference>
<dbReference type="AlphaFoldDB" id="A0A1E5KTE5"/>
<proteinExistence type="predicted"/>
<protein>
    <recommendedName>
        <fullName evidence="1">Knr4/Smi1-like domain-containing protein</fullName>
    </recommendedName>
</protein>
<accession>A0A1E5KTE5</accession>
<sequence length="150" mass="16840">MSSKIIWNFSKGTLTGQEISYAENTLGIKYPQDYIEVVSKYNGGFPEPDTFVINSREEMINNLINLKADINYNIFQIVEAVSDRLVSGIIPFGRDAGGNLICFDYRSSQNPTIVFWDHEIAGGGDLEEAITPICETFTDFLNMLHEASEE</sequence>
<dbReference type="SMART" id="SM00860">
    <property type="entry name" value="SMI1_KNR4"/>
    <property type="match status" value="1"/>
</dbReference>
<keyword evidence="3" id="KW-1185">Reference proteome</keyword>
<dbReference type="STRING" id="762845.BCR26_04735"/>
<feature type="domain" description="Knr4/Smi1-like" evidence="1">
    <location>
        <begin position="13"/>
        <end position="143"/>
    </location>
</feature>
<dbReference type="Pfam" id="PF09346">
    <property type="entry name" value="SMI1_KNR4"/>
    <property type="match status" value="1"/>
</dbReference>
<dbReference type="Proteomes" id="UP000095256">
    <property type="component" value="Unassembled WGS sequence"/>
</dbReference>
<dbReference type="OrthoDB" id="8657476at2"/>
<evidence type="ECO:0000313" key="3">
    <source>
        <dbReference type="Proteomes" id="UP000095256"/>
    </source>
</evidence>
<gene>
    <name evidence="2" type="ORF">BCR26_04735</name>
</gene>
<dbReference type="SUPFAM" id="SSF160631">
    <property type="entry name" value="SMI1/KNR4-like"/>
    <property type="match status" value="1"/>
</dbReference>
<dbReference type="InterPro" id="IPR018958">
    <property type="entry name" value="Knr4/Smi1-like_dom"/>
</dbReference>
<organism evidence="2 3">
    <name type="scientific">Enterococcus rivorum</name>
    <dbReference type="NCBI Taxonomy" id="762845"/>
    <lineage>
        <taxon>Bacteria</taxon>
        <taxon>Bacillati</taxon>
        <taxon>Bacillota</taxon>
        <taxon>Bacilli</taxon>
        <taxon>Lactobacillales</taxon>
        <taxon>Enterococcaceae</taxon>
        <taxon>Enterococcus</taxon>
    </lineage>
</organism>